<dbReference type="PANTHER" id="PTHR30055:SF175">
    <property type="entry name" value="HTH-TYPE TRANSCRIPTIONAL REPRESSOR KSTR2"/>
    <property type="match status" value="1"/>
</dbReference>
<dbReference type="EMBL" id="CP051627">
    <property type="protein sequence ID" value="UPT20107.1"/>
    <property type="molecule type" value="Genomic_DNA"/>
</dbReference>
<keyword evidence="3 5" id="KW-0238">DNA-binding</keyword>
<keyword evidence="8" id="KW-1185">Reference proteome</keyword>
<keyword evidence="4" id="KW-0804">Transcription</keyword>
<evidence type="ECO:0000256" key="2">
    <source>
        <dbReference type="ARBA" id="ARBA00023015"/>
    </source>
</evidence>
<dbReference type="InterPro" id="IPR023772">
    <property type="entry name" value="DNA-bd_HTH_TetR-type_CS"/>
</dbReference>
<protein>
    <submittedName>
        <fullName evidence="7">TetR/AcrR family transcriptional regulator</fullName>
    </submittedName>
</protein>
<dbReference type="RefSeq" id="WP_248592352.1">
    <property type="nucleotide sequence ID" value="NZ_BAABEB010000012.1"/>
</dbReference>
<reference evidence="7 8" key="1">
    <citation type="submission" date="2020-04" db="EMBL/GenBank/DDBJ databases">
        <title>Thermobifida alba genome sequencing and assembly.</title>
        <authorList>
            <person name="Luzics S."/>
            <person name="Horvath B."/>
            <person name="Nagy I."/>
            <person name="Toth A."/>
            <person name="Nagy I."/>
            <person name="Kukolya J."/>
        </authorList>
    </citation>
    <scope>NUCLEOTIDE SEQUENCE [LARGE SCALE GENOMIC DNA]</scope>
    <source>
        <strain evidence="7 8">DSM 43795</strain>
    </source>
</reference>
<dbReference type="PRINTS" id="PR00455">
    <property type="entry name" value="HTHTETR"/>
</dbReference>
<dbReference type="InterPro" id="IPR009057">
    <property type="entry name" value="Homeodomain-like_sf"/>
</dbReference>
<name>A0ABY4KXE2_THEAE</name>
<evidence type="ECO:0000256" key="1">
    <source>
        <dbReference type="ARBA" id="ARBA00022491"/>
    </source>
</evidence>
<accession>A0ABY4KXE2</accession>
<dbReference type="InterPro" id="IPR050109">
    <property type="entry name" value="HTH-type_TetR-like_transc_reg"/>
</dbReference>
<evidence type="ECO:0000256" key="3">
    <source>
        <dbReference type="ARBA" id="ARBA00023125"/>
    </source>
</evidence>
<evidence type="ECO:0000256" key="4">
    <source>
        <dbReference type="ARBA" id="ARBA00023163"/>
    </source>
</evidence>
<evidence type="ECO:0000313" key="8">
    <source>
        <dbReference type="Proteomes" id="UP000832041"/>
    </source>
</evidence>
<gene>
    <name evidence="7" type="ORF">FOF52_03265</name>
</gene>
<dbReference type="PROSITE" id="PS50977">
    <property type="entry name" value="HTH_TETR_2"/>
    <property type="match status" value="1"/>
</dbReference>
<dbReference type="Pfam" id="PF00440">
    <property type="entry name" value="TetR_N"/>
    <property type="match status" value="1"/>
</dbReference>
<dbReference type="Proteomes" id="UP000832041">
    <property type="component" value="Chromosome"/>
</dbReference>
<sequence length="177" mass="19248">MARQRTDTRAEIRAVALELFAEKGFAKTSLREIAERLGITKAALYYHFPSKTDLLRELVQPLMDDVAALLDAAERADRLEPRAFLGDYFDAISRNRAVFMVLLNDIGTLEELDLVAEIFAWRGRVHGVLIGPGATAVDAVRATVATGGLQDAAILAADPAPEVREAAVEAAYRALSP</sequence>
<evidence type="ECO:0000256" key="5">
    <source>
        <dbReference type="PROSITE-ProRule" id="PRU00335"/>
    </source>
</evidence>
<feature type="DNA-binding region" description="H-T-H motif" evidence="5">
    <location>
        <begin position="29"/>
        <end position="48"/>
    </location>
</feature>
<proteinExistence type="predicted"/>
<feature type="domain" description="HTH tetR-type" evidence="6">
    <location>
        <begin position="6"/>
        <end position="66"/>
    </location>
</feature>
<dbReference type="Gene3D" id="1.10.357.10">
    <property type="entry name" value="Tetracycline Repressor, domain 2"/>
    <property type="match status" value="1"/>
</dbReference>
<dbReference type="SUPFAM" id="SSF46689">
    <property type="entry name" value="Homeodomain-like"/>
    <property type="match status" value="1"/>
</dbReference>
<evidence type="ECO:0000313" key="7">
    <source>
        <dbReference type="EMBL" id="UPT20107.1"/>
    </source>
</evidence>
<keyword evidence="1" id="KW-0678">Repressor</keyword>
<keyword evidence="2" id="KW-0805">Transcription regulation</keyword>
<dbReference type="PROSITE" id="PS01081">
    <property type="entry name" value="HTH_TETR_1"/>
    <property type="match status" value="1"/>
</dbReference>
<dbReference type="InterPro" id="IPR001647">
    <property type="entry name" value="HTH_TetR"/>
</dbReference>
<dbReference type="PANTHER" id="PTHR30055">
    <property type="entry name" value="HTH-TYPE TRANSCRIPTIONAL REGULATOR RUTR"/>
    <property type="match status" value="1"/>
</dbReference>
<evidence type="ECO:0000259" key="6">
    <source>
        <dbReference type="PROSITE" id="PS50977"/>
    </source>
</evidence>
<organism evidence="7 8">
    <name type="scientific">Thermobifida alba</name>
    <name type="common">Thermomonospora alba</name>
    <dbReference type="NCBI Taxonomy" id="53522"/>
    <lineage>
        <taxon>Bacteria</taxon>
        <taxon>Bacillati</taxon>
        <taxon>Actinomycetota</taxon>
        <taxon>Actinomycetes</taxon>
        <taxon>Streptosporangiales</taxon>
        <taxon>Nocardiopsidaceae</taxon>
        <taxon>Thermobifida</taxon>
    </lineage>
</organism>